<evidence type="ECO:0000313" key="2">
    <source>
        <dbReference type="Proteomes" id="UP000789366"/>
    </source>
</evidence>
<dbReference type="Proteomes" id="UP000789366">
    <property type="component" value="Unassembled WGS sequence"/>
</dbReference>
<evidence type="ECO:0000313" key="1">
    <source>
        <dbReference type="EMBL" id="CAG8488647.1"/>
    </source>
</evidence>
<organism evidence="1 2">
    <name type="scientific">Cetraspora pellucida</name>
    <dbReference type="NCBI Taxonomy" id="1433469"/>
    <lineage>
        <taxon>Eukaryota</taxon>
        <taxon>Fungi</taxon>
        <taxon>Fungi incertae sedis</taxon>
        <taxon>Mucoromycota</taxon>
        <taxon>Glomeromycotina</taxon>
        <taxon>Glomeromycetes</taxon>
        <taxon>Diversisporales</taxon>
        <taxon>Gigasporaceae</taxon>
        <taxon>Cetraspora</taxon>
    </lineage>
</organism>
<name>A0ACA9KS69_9GLOM</name>
<protein>
    <submittedName>
        <fullName evidence="1">15818_t:CDS:1</fullName>
    </submittedName>
</protein>
<sequence>MSQNNRAPDSNPSYTPGRDTLFIKADGSIATKCWFIESLKSLLPRTNLTEHSFRASGTTELVLRGVQLPIIKKIGRWSSDAFQRYIQTHPATMAAILTEAYSD</sequence>
<accession>A0ACA9KS69</accession>
<keyword evidence="2" id="KW-1185">Reference proteome</keyword>
<reference evidence="1" key="1">
    <citation type="submission" date="2021-06" db="EMBL/GenBank/DDBJ databases">
        <authorList>
            <person name="Kallberg Y."/>
            <person name="Tangrot J."/>
            <person name="Rosling A."/>
        </authorList>
    </citation>
    <scope>NUCLEOTIDE SEQUENCE</scope>
    <source>
        <strain evidence="1">28 12/20/2015</strain>
    </source>
</reference>
<dbReference type="EMBL" id="CAJVPW010001624">
    <property type="protein sequence ID" value="CAG8488647.1"/>
    <property type="molecule type" value="Genomic_DNA"/>
</dbReference>
<proteinExistence type="predicted"/>
<gene>
    <name evidence="1" type="ORF">SPELUC_LOCUS2461</name>
</gene>
<comment type="caution">
    <text evidence="1">The sequence shown here is derived from an EMBL/GenBank/DDBJ whole genome shotgun (WGS) entry which is preliminary data.</text>
</comment>